<gene>
    <name evidence="1" type="ORF">HMPREF9431_01407</name>
</gene>
<dbReference type="Proteomes" id="UP000005141">
    <property type="component" value="Unassembled WGS sequence"/>
</dbReference>
<keyword evidence="2" id="KW-1185">Reference proteome</keyword>
<name>G1WC56_9BACT</name>
<accession>G1WC56</accession>
<proteinExistence type="predicted"/>
<sequence length="29" mass="3015">MVTLMIVAVVVAAVVSQAVNIYHKLNAGC</sequence>
<dbReference type="EMBL" id="ADGI01000048">
    <property type="protein sequence ID" value="EGV31072.1"/>
    <property type="molecule type" value="Genomic_DNA"/>
</dbReference>
<evidence type="ECO:0000313" key="1">
    <source>
        <dbReference type="EMBL" id="EGV31072.1"/>
    </source>
</evidence>
<dbReference type="HOGENOM" id="CLU_3409923_0_0_10"/>
<protein>
    <submittedName>
        <fullName evidence="1">Uncharacterized protein</fullName>
    </submittedName>
</protein>
<dbReference type="AlphaFoldDB" id="G1WC56"/>
<evidence type="ECO:0000313" key="2">
    <source>
        <dbReference type="Proteomes" id="UP000005141"/>
    </source>
</evidence>
<organism evidence="1 2">
    <name type="scientific">Segatella oulorum F0390</name>
    <dbReference type="NCBI Taxonomy" id="702438"/>
    <lineage>
        <taxon>Bacteria</taxon>
        <taxon>Pseudomonadati</taxon>
        <taxon>Bacteroidota</taxon>
        <taxon>Bacteroidia</taxon>
        <taxon>Bacteroidales</taxon>
        <taxon>Prevotellaceae</taxon>
        <taxon>Segatella</taxon>
    </lineage>
</organism>
<comment type="caution">
    <text evidence="1">The sequence shown here is derived from an EMBL/GenBank/DDBJ whole genome shotgun (WGS) entry which is preliminary data.</text>
</comment>
<reference evidence="1 2" key="1">
    <citation type="submission" date="2011-07" db="EMBL/GenBank/DDBJ databases">
        <title>The Genome Sequence of Prevotella oulorum F0390.</title>
        <authorList>
            <consortium name="The Broad Institute Genome Sequencing Platform"/>
            <consortium name="The Broad Institute Genome Sequencing Center for Infectious Disease"/>
            <person name="Earl A."/>
            <person name="Ward D."/>
            <person name="Feldgarden M."/>
            <person name="Gevers D."/>
            <person name="Izard J."/>
            <person name="Ganesan A."/>
            <person name="Baranova O.V."/>
            <person name="Blanton J.M."/>
            <person name="Tanner A.C."/>
            <person name="Dewhirst F.E."/>
            <person name="Young S.K."/>
            <person name="Zeng Q."/>
            <person name="Gargeya S."/>
            <person name="Fitzgerald M."/>
            <person name="Haas B."/>
            <person name="Abouelleil A."/>
            <person name="Alvarado L."/>
            <person name="Arachchi H.M."/>
            <person name="Berlin A."/>
            <person name="Brown A."/>
            <person name="Chapman S.B."/>
            <person name="Chen Z."/>
            <person name="Dunbar C."/>
            <person name="Freedman E."/>
            <person name="Gearin G."/>
            <person name="Gellesch M."/>
            <person name="Goldberg J."/>
            <person name="Griggs A."/>
            <person name="Gujja S."/>
            <person name="Heiman D."/>
            <person name="Howarth C."/>
            <person name="Larson L."/>
            <person name="Lui A."/>
            <person name="MacDonald P.J.P."/>
            <person name="Mehta T."/>
            <person name="Montmayeur A."/>
            <person name="Murphy C."/>
            <person name="Neiman D."/>
            <person name="Pearson M."/>
            <person name="Priest M."/>
            <person name="Roberts A."/>
            <person name="Saif S."/>
            <person name="Shea T."/>
            <person name="Shenoy N."/>
            <person name="Sisk P."/>
            <person name="Stolte C."/>
            <person name="Sykes S."/>
            <person name="Wortman J."/>
            <person name="Nusbaum C."/>
            <person name="Birren B."/>
        </authorList>
    </citation>
    <scope>NUCLEOTIDE SEQUENCE [LARGE SCALE GENOMIC DNA]</scope>
    <source>
        <strain evidence="1 2">F0390</strain>
    </source>
</reference>